<dbReference type="PANTHER" id="PTHR33546">
    <property type="entry name" value="LARGE, MULTIFUNCTIONAL SECRETED PROTEIN-RELATED"/>
    <property type="match status" value="1"/>
</dbReference>
<sequence length="425" mass="45009">MSEPVIVTSGLDFPTSIVFGADGAAYVAESGLPFGGARPGGRISRIGKPGQDMRRTVVADGLAAPVTGLCRHGSGLYASEGGAGRITQIDPDGSRSPVVDGMPGPGNYHTNMAAIGPDDKLYFSQGAMSNLGVIGLDAYEIGWLKRLPHAHDIPGLDITLAGVHITTVDPFHDKRGARTTTGGFVPFGTETEPGQRIPGSVPCTAAVLRCDLDGSNLELVAWGLRNAFGLGFLPDGRLLALDQGADDRGSRPVGNAPDLLFEVRAGRWYGWPDFVSGVPVTDPRFRPERGPQPNFLLAQHETLPTPEAALVEFDPHVAATKFTVTPSGQLVVALFGDETPMTAPPGHPQVGRDLLLVDPEDWSTRSLPGGPKAHRPIDVAVGPSDGALYVLDFGRFEMTARGVLAEAGTGCLWRWDDWKGDKDDR</sequence>
<evidence type="ECO:0000313" key="1">
    <source>
        <dbReference type="EMBL" id="TQJ05274.1"/>
    </source>
</evidence>
<reference evidence="1 2" key="1">
    <citation type="submission" date="2019-06" db="EMBL/GenBank/DDBJ databases">
        <title>Sequencing the genomes of 1000 actinobacteria strains.</title>
        <authorList>
            <person name="Klenk H.-P."/>
        </authorList>
    </citation>
    <scope>NUCLEOTIDE SEQUENCE [LARGE SCALE GENOMIC DNA]</scope>
    <source>
        <strain evidence="1 2">DSM 45679</strain>
    </source>
</reference>
<dbReference type="Proteomes" id="UP000320876">
    <property type="component" value="Unassembled WGS sequence"/>
</dbReference>
<dbReference type="Gene3D" id="2.120.10.30">
    <property type="entry name" value="TolB, C-terminal domain"/>
    <property type="match status" value="1"/>
</dbReference>
<dbReference type="InterPro" id="IPR011042">
    <property type="entry name" value="6-blade_b-propeller_TolB-like"/>
</dbReference>
<gene>
    <name evidence="1" type="ORF">FB471_5102</name>
</gene>
<accession>A0A542DQK8</accession>
<dbReference type="SUPFAM" id="SSF50952">
    <property type="entry name" value="Soluble quinoprotein glucose dehydrogenase"/>
    <property type="match status" value="1"/>
</dbReference>
<proteinExistence type="predicted"/>
<dbReference type="RefSeq" id="WP_211358136.1">
    <property type="nucleotide sequence ID" value="NZ_VFML01000001.1"/>
</dbReference>
<evidence type="ECO:0000313" key="2">
    <source>
        <dbReference type="Proteomes" id="UP000320876"/>
    </source>
</evidence>
<organism evidence="1 2">
    <name type="scientific">Amycolatopsis cihanbeyliensis</name>
    <dbReference type="NCBI Taxonomy" id="1128664"/>
    <lineage>
        <taxon>Bacteria</taxon>
        <taxon>Bacillati</taxon>
        <taxon>Actinomycetota</taxon>
        <taxon>Actinomycetes</taxon>
        <taxon>Pseudonocardiales</taxon>
        <taxon>Pseudonocardiaceae</taxon>
        <taxon>Amycolatopsis</taxon>
    </lineage>
</organism>
<dbReference type="AlphaFoldDB" id="A0A542DQK8"/>
<evidence type="ECO:0008006" key="3">
    <source>
        <dbReference type="Google" id="ProtNLM"/>
    </source>
</evidence>
<name>A0A542DQK8_AMYCI</name>
<dbReference type="InterPro" id="IPR011041">
    <property type="entry name" value="Quinoprot_gluc/sorb_DH_b-prop"/>
</dbReference>
<dbReference type="EMBL" id="VFML01000001">
    <property type="protein sequence ID" value="TQJ05274.1"/>
    <property type="molecule type" value="Genomic_DNA"/>
</dbReference>
<protein>
    <recommendedName>
        <fullName evidence="3">Glucose/arabinose dehydrogenase</fullName>
    </recommendedName>
</protein>
<keyword evidence="2" id="KW-1185">Reference proteome</keyword>
<comment type="caution">
    <text evidence="1">The sequence shown here is derived from an EMBL/GenBank/DDBJ whole genome shotgun (WGS) entry which is preliminary data.</text>
</comment>
<dbReference type="PANTHER" id="PTHR33546:SF1">
    <property type="entry name" value="LARGE, MULTIFUNCTIONAL SECRETED PROTEIN"/>
    <property type="match status" value="1"/>
</dbReference>